<keyword evidence="1" id="KW-0805">Transcription regulation</keyword>
<comment type="caution">
    <text evidence="6">The sequence shown here is derived from an EMBL/GenBank/DDBJ whole genome shotgun (WGS) entry which is preliminary data.</text>
</comment>
<dbReference type="Pfam" id="PF13305">
    <property type="entry name" value="TetR_C_33"/>
    <property type="match status" value="1"/>
</dbReference>
<name>A0A4V3FTS2_9PSEU</name>
<dbReference type="OrthoDB" id="71867at2"/>
<dbReference type="AlphaFoldDB" id="A0A4V3FTS2"/>
<dbReference type="SUPFAM" id="SSF46689">
    <property type="entry name" value="Homeodomain-like"/>
    <property type="match status" value="1"/>
</dbReference>
<dbReference type="InterPro" id="IPR009057">
    <property type="entry name" value="Homeodomain-like_sf"/>
</dbReference>
<evidence type="ECO:0000256" key="3">
    <source>
        <dbReference type="ARBA" id="ARBA00023163"/>
    </source>
</evidence>
<gene>
    <name evidence="6" type="ORF">CLV71_105603</name>
</gene>
<reference evidence="6 7" key="1">
    <citation type="submission" date="2019-03" db="EMBL/GenBank/DDBJ databases">
        <title>Genomic Encyclopedia of Archaeal and Bacterial Type Strains, Phase II (KMG-II): from individual species to whole genera.</title>
        <authorList>
            <person name="Goeker M."/>
        </authorList>
    </citation>
    <scope>NUCLEOTIDE SEQUENCE [LARGE SCALE GENOMIC DNA]</scope>
    <source>
        <strain evidence="6 7">DSM 45499</strain>
    </source>
</reference>
<dbReference type="SUPFAM" id="SSF48498">
    <property type="entry name" value="Tetracyclin repressor-like, C-terminal domain"/>
    <property type="match status" value="1"/>
</dbReference>
<sequence>MTRREEILDVAESLLEREGPDSLTMRRVAEAMGIRAPSLYKHIANKEDIEAGLQERALRGLTGTLSSAGTDLMAITAAYRRWALARPALYELATRRPLRRDVIPPEVEAAAAAPIVAAAGGDEHRARALWALAHGLVDLELAGRFPPDADLDQTWRAALTPFL</sequence>
<dbReference type="Gene3D" id="1.10.10.60">
    <property type="entry name" value="Homeodomain-like"/>
    <property type="match status" value="1"/>
</dbReference>
<evidence type="ECO:0000256" key="4">
    <source>
        <dbReference type="PROSITE-ProRule" id="PRU00335"/>
    </source>
</evidence>
<dbReference type="PROSITE" id="PS50977">
    <property type="entry name" value="HTH_TETR_2"/>
    <property type="match status" value="1"/>
</dbReference>
<dbReference type="RefSeq" id="WP_133903825.1">
    <property type="nucleotide sequence ID" value="NZ_SOCP01000005.1"/>
</dbReference>
<dbReference type="PANTHER" id="PTHR30055:SF151">
    <property type="entry name" value="TRANSCRIPTIONAL REGULATORY PROTEIN"/>
    <property type="match status" value="1"/>
</dbReference>
<evidence type="ECO:0000259" key="5">
    <source>
        <dbReference type="PROSITE" id="PS50977"/>
    </source>
</evidence>
<feature type="domain" description="HTH tetR-type" evidence="5">
    <location>
        <begin position="1"/>
        <end position="61"/>
    </location>
</feature>
<protein>
    <submittedName>
        <fullName evidence="6">TetR family transcriptional regulator</fullName>
    </submittedName>
</protein>
<dbReference type="GO" id="GO:0003700">
    <property type="term" value="F:DNA-binding transcription factor activity"/>
    <property type="evidence" value="ECO:0007669"/>
    <property type="project" value="TreeGrafter"/>
</dbReference>
<dbReference type="InterPro" id="IPR050109">
    <property type="entry name" value="HTH-type_TetR-like_transc_reg"/>
</dbReference>
<evidence type="ECO:0000313" key="6">
    <source>
        <dbReference type="EMBL" id="TDV52471.1"/>
    </source>
</evidence>
<dbReference type="GO" id="GO:0000976">
    <property type="term" value="F:transcription cis-regulatory region binding"/>
    <property type="evidence" value="ECO:0007669"/>
    <property type="project" value="TreeGrafter"/>
</dbReference>
<feature type="DNA-binding region" description="H-T-H motif" evidence="4">
    <location>
        <begin position="24"/>
        <end position="43"/>
    </location>
</feature>
<dbReference type="PRINTS" id="PR00455">
    <property type="entry name" value="HTHTETR"/>
</dbReference>
<proteinExistence type="predicted"/>
<dbReference type="Proteomes" id="UP000294927">
    <property type="component" value="Unassembled WGS sequence"/>
</dbReference>
<evidence type="ECO:0000256" key="1">
    <source>
        <dbReference type="ARBA" id="ARBA00023015"/>
    </source>
</evidence>
<dbReference type="InterPro" id="IPR025996">
    <property type="entry name" value="MT1864/Rv1816-like_C"/>
</dbReference>
<dbReference type="Gene3D" id="1.10.357.10">
    <property type="entry name" value="Tetracycline Repressor, domain 2"/>
    <property type="match status" value="1"/>
</dbReference>
<accession>A0A4V3FTS2</accession>
<keyword evidence="2 4" id="KW-0238">DNA-binding</keyword>
<evidence type="ECO:0000256" key="2">
    <source>
        <dbReference type="ARBA" id="ARBA00023125"/>
    </source>
</evidence>
<dbReference type="InterPro" id="IPR001647">
    <property type="entry name" value="HTH_TetR"/>
</dbReference>
<dbReference type="PANTHER" id="PTHR30055">
    <property type="entry name" value="HTH-TYPE TRANSCRIPTIONAL REGULATOR RUTR"/>
    <property type="match status" value="1"/>
</dbReference>
<dbReference type="InterPro" id="IPR036271">
    <property type="entry name" value="Tet_transcr_reg_TetR-rel_C_sf"/>
</dbReference>
<keyword evidence="3" id="KW-0804">Transcription</keyword>
<keyword evidence="7" id="KW-1185">Reference proteome</keyword>
<evidence type="ECO:0000313" key="7">
    <source>
        <dbReference type="Proteomes" id="UP000294927"/>
    </source>
</evidence>
<organism evidence="6 7">
    <name type="scientific">Actinophytocola oryzae</name>
    <dbReference type="NCBI Taxonomy" id="502181"/>
    <lineage>
        <taxon>Bacteria</taxon>
        <taxon>Bacillati</taxon>
        <taxon>Actinomycetota</taxon>
        <taxon>Actinomycetes</taxon>
        <taxon>Pseudonocardiales</taxon>
        <taxon>Pseudonocardiaceae</taxon>
    </lineage>
</organism>
<dbReference type="Pfam" id="PF00440">
    <property type="entry name" value="TetR_N"/>
    <property type="match status" value="1"/>
</dbReference>
<dbReference type="EMBL" id="SOCP01000005">
    <property type="protein sequence ID" value="TDV52471.1"/>
    <property type="molecule type" value="Genomic_DNA"/>
</dbReference>